<feature type="region of interest" description="Disordered" evidence="1">
    <location>
        <begin position="1"/>
        <end position="97"/>
    </location>
</feature>
<protein>
    <submittedName>
        <fullName evidence="2">Uncharacterized protein</fullName>
    </submittedName>
</protein>
<comment type="caution">
    <text evidence="2">The sequence shown here is derived from an EMBL/GenBank/DDBJ whole genome shotgun (WGS) entry which is preliminary data.</text>
</comment>
<proteinExistence type="predicted"/>
<dbReference type="EMBL" id="AMZH03005352">
    <property type="protein sequence ID" value="RRT66640.1"/>
    <property type="molecule type" value="Genomic_DNA"/>
</dbReference>
<name>A0A426ZRS0_ENSVE</name>
<dbReference type="Proteomes" id="UP000287651">
    <property type="component" value="Unassembled WGS sequence"/>
</dbReference>
<evidence type="ECO:0000313" key="2">
    <source>
        <dbReference type="EMBL" id="RRT66640.1"/>
    </source>
</evidence>
<evidence type="ECO:0000256" key="1">
    <source>
        <dbReference type="SAM" id="MobiDB-lite"/>
    </source>
</evidence>
<feature type="region of interest" description="Disordered" evidence="1">
    <location>
        <begin position="111"/>
        <end position="141"/>
    </location>
</feature>
<reference evidence="2 3" key="1">
    <citation type="journal article" date="2014" name="Agronomy (Basel)">
        <title>A Draft Genome Sequence for Ensete ventricosum, the Drought-Tolerant Tree Against Hunger.</title>
        <authorList>
            <person name="Harrison J."/>
            <person name="Moore K.A."/>
            <person name="Paszkiewicz K."/>
            <person name="Jones T."/>
            <person name="Grant M."/>
            <person name="Ambacheew D."/>
            <person name="Muzemil S."/>
            <person name="Studholme D.J."/>
        </authorList>
    </citation>
    <scope>NUCLEOTIDE SEQUENCE [LARGE SCALE GENOMIC DNA]</scope>
</reference>
<organism evidence="2 3">
    <name type="scientific">Ensete ventricosum</name>
    <name type="common">Abyssinian banana</name>
    <name type="synonym">Musa ensete</name>
    <dbReference type="NCBI Taxonomy" id="4639"/>
    <lineage>
        <taxon>Eukaryota</taxon>
        <taxon>Viridiplantae</taxon>
        <taxon>Streptophyta</taxon>
        <taxon>Embryophyta</taxon>
        <taxon>Tracheophyta</taxon>
        <taxon>Spermatophyta</taxon>
        <taxon>Magnoliopsida</taxon>
        <taxon>Liliopsida</taxon>
        <taxon>Zingiberales</taxon>
        <taxon>Musaceae</taxon>
        <taxon>Ensete</taxon>
    </lineage>
</organism>
<feature type="compositionally biased region" description="Basic residues" evidence="1">
    <location>
        <begin position="53"/>
        <end position="65"/>
    </location>
</feature>
<accession>A0A426ZRS0</accession>
<gene>
    <name evidence="2" type="ORF">B296_00028737</name>
</gene>
<evidence type="ECO:0000313" key="3">
    <source>
        <dbReference type="Proteomes" id="UP000287651"/>
    </source>
</evidence>
<sequence>MFDLLKVKSKSAGRTLSPLAPSPPIEVPTKAAEKRPTPGGEKHPGWGWGEPSRKRKKVIVLKLSKKATLGEASGRAHRSKGKEPAKEVAESPDCSSTVRELCKAKYPNLSVEEDPFTDQLEDANVRMETSQPFNDNTPPKD</sequence>
<feature type="compositionally biased region" description="Polar residues" evidence="1">
    <location>
        <begin position="127"/>
        <end position="141"/>
    </location>
</feature>
<feature type="compositionally biased region" description="Basic and acidic residues" evidence="1">
    <location>
        <begin position="31"/>
        <end position="44"/>
    </location>
</feature>
<feature type="compositionally biased region" description="Acidic residues" evidence="1">
    <location>
        <begin position="111"/>
        <end position="121"/>
    </location>
</feature>
<dbReference type="AlphaFoldDB" id="A0A426ZRS0"/>